<proteinExistence type="predicted"/>
<accession>A0A3S5BZL8</accession>
<sequence length="256" mass="27650">MHIYSPRSRLLGSAKELRQDCVPRTLWSYLFGKPLSYAGLLEPELTTPNLNQPFRSQRASVLSIQVAPTPGHPLSDHRNSIRVDDDPPERREHLPRLSHTYSAPLAKPSPNPISPLHSSSHSSSSPSSTSSASFSSSSSPHSSFASSSTSSLFPAYTSYPSQYSVTLADLHEQIESLLMDGADLAQLHLSLSTSLVHANSIHTLSRSDPLLLAINHRIPDSRRTSIEVSVAMGSMRLNQSGPSIAASVAGQLPAVR</sequence>
<dbReference type="AlphaFoldDB" id="A0A3S5BZL8"/>
<feature type="region of interest" description="Disordered" evidence="1">
    <location>
        <begin position="67"/>
        <end position="140"/>
    </location>
</feature>
<keyword evidence="3" id="KW-1185">Reference proteome</keyword>
<gene>
    <name evidence="2" type="ORF">PXEA_LOCUS19664</name>
</gene>
<protein>
    <submittedName>
        <fullName evidence="2">Uncharacterized protein</fullName>
    </submittedName>
</protein>
<dbReference type="Proteomes" id="UP000784294">
    <property type="component" value="Unassembled WGS sequence"/>
</dbReference>
<name>A0A3S5BZL8_9PLAT</name>
<evidence type="ECO:0000256" key="1">
    <source>
        <dbReference type="SAM" id="MobiDB-lite"/>
    </source>
</evidence>
<comment type="caution">
    <text evidence="2">The sequence shown here is derived from an EMBL/GenBank/DDBJ whole genome shotgun (WGS) entry which is preliminary data.</text>
</comment>
<feature type="compositionally biased region" description="Basic and acidic residues" evidence="1">
    <location>
        <begin position="74"/>
        <end position="95"/>
    </location>
</feature>
<evidence type="ECO:0000313" key="2">
    <source>
        <dbReference type="EMBL" id="VEL26224.1"/>
    </source>
</evidence>
<dbReference type="EMBL" id="CAAALY010078839">
    <property type="protein sequence ID" value="VEL26224.1"/>
    <property type="molecule type" value="Genomic_DNA"/>
</dbReference>
<organism evidence="2 3">
    <name type="scientific">Protopolystoma xenopodis</name>
    <dbReference type="NCBI Taxonomy" id="117903"/>
    <lineage>
        <taxon>Eukaryota</taxon>
        <taxon>Metazoa</taxon>
        <taxon>Spiralia</taxon>
        <taxon>Lophotrochozoa</taxon>
        <taxon>Platyhelminthes</taxon>
        <taxon>Monogenea</taxon>
        <taxon>Polyopisthocotylea</taxon>
        <taxon>Polystomatidea</taxon>
        <taxon>Polystomatidae</taxon>
        <taxon>Protopolystoma</taxon>
    </lineage>
</organism>
<evidence type="ECO:0000313" key="3">
    <source>
        <dbReference type="Proteomes" id="UP000784294"/>
    </source>
</evidence>
<reference evidence="2" key="1">
    <citation type="submission" date="2018-11" db="EMBL/GenBank/DDBJ databases">
        <authorList>
            <consortium name="Pathogen Informatics"/>
        </authorList>
    </citation>
    <scope>NUCLEOTIDE SEQUENCE</scope>
</reference>
<feature type="compositionally biased region" description="Low complexity" evidence="1">
    <location>
        <begin position="118"/>
        <end position="140"/>
    </location>
</feature>